<organism evidence="2 3">
    <name type="scientific">Lihuaxuella thermophila</name>
    <dbReference type="NCBI Taxonomy" id="1173111"/>
    <lineage>
        <taxon>Bacteria</taxon>
        <taxon>Bacillati</taxon>
        <taxon>Bacillota</taxon>
        <taxon>Bacilli</taxon>
        <taxon>Bacillales</taxon>
        <taxon>Thermoactinomycetaceae</taxon>
        <taxon>Lihuaxuella</taxon>
    </lineage>
</organism>
<dbReference type="InterPro" id="IPR029069">
    <property type="entry name" value="HotDog_dom_sf"/>
</dbReference>
<feature type="domain" description="FAS1-like dehydratase" evidence="1">
    <location>
        <begin position="6"/>
        <end position="132"/>
    </location>
</feature>
<protein>
    <submittedName>
        <fullName evidence="2">Acyl dehydratase</fullName>
    </submittedName>
</protein>
<reference evidence="2 3" key="1">
    <citation type="submission" date="2016-10" db="EMBL/GenBank/DDBJ databases">
        <authorList>
            <person name="de Groot N.N."/>
        </authorList>
    </citation>
    <scope>NUCLEOTIDE SEQUENCE [LARGE SCALE GENOMIC DNA]</scope>
    <source>
        <strain evidence="2 3">DSM 46701</strain>
    </source>
</reference>
<proteinExistence type="predicted"/>
<dbReference type="CDD" id="cd03441">
    <property type="entry name" value="R_hydratase_like"/>
    <property type="match status" value="1"/>
</dbReference>
<dbReference type="InterPro" id="IPR039569">
    <property type="entry name" value="FAS1-like_DH_region"/>
</dbReference>
<dbReference type="OrthoDB" id="160199at2"/>
<dbReference type="PIRSF" id="PIRSF018072">
    <property type="entry name" value="UCP018072"/>
    <property type="match status" value="1"/>
</dbReference>
<dbReference type="Proteomes" id="UP000199695">
    <property type="component" value="Unassembled WGS sequence"/>
</dbReference>
<dbReference type="RefSeq" id="WP_089969888.1">
    <property type="nucleotide sequence ID" value="NZ_FOCQ01000011.1"/>
</dbReference>
<dbReference type="InterPro" id="IPR016709">
    <property type="entry name" value="HadA-like"/>
</dbReference>
<dbReference type="SUPFAM" id="SSF54637">
    <property type="entry name" value="Thioesterase/thiol ester dehydrase-isomerase"/>
    <property type="match status" value="1"/>
</dbReference>
<accession>A0A1H8GFI1</accession>
<name>A0A1H8GFI1_9BACL</name>
<dbReference type="Pfam" id="PF13452">
    <property type="entry name" value="FAS1_DH_region"/>
    <property type="match status" value="1"/>
</dbReference>
<keyword evidence="3" id="KW-1185">Reference proteome</keyword>
<dbReference type="Gene3D" id="3.10.129.10">
    <property type="entry name" value="Hotdog Thioesterase"/>
    <property type="match status" value="1"/>
</dbReference>
<dbReference type="STRING" id="1173111.SAMN05444955_11139"/>
<dbReference type="AlphaFoldDB" id="A0A1H8GFI1"/>
<evidence type="ECO:0000259" key="1">
    <source>
        <dbReference type="Pfam" id="PF13452"/>
    </source>
</evidence>
<evidence type="ECO:0000313" key="3">
    <source>
        <dbReference type="Proteomes" id="UP000199695"/>
    </source>
</evidence>
<dbReference type="EMBL" id="FOCQ01000011">
    <property type="protein sequence ID" value="SEN42786.1"/>
    <property type="molecule type" value="Genomic_DNA"/>
</dbReference>
<gene>
    <name evidence="2" type="ORF">SAMN05444955_11139</name>
</gene>
<sequence length="141" mass="15922">MLIDRSVIGSTSETRVFEVEKGAIRAFAHAIGDENPLYTDEDFARQHGYKSIVAPPTFPTTFRIPIPNLTFELSRVLHGEQEYSYNRPIVAGDVLRCENKVIDVYERTGKLGAMTFLVTEMRGWDLEGNPVFRGKSTAILR</sequence>
<evidence type="ECO:0000313" key="2">
    <source>
        <dbReference type="EMBL" id="SEN42786.1"/>
    </source>
</evidence>